<evidence type="ECO:0000313" key="2">
    <source>
        <dbReference type="Proteomes" id="UP001352263"/>
    </source>
</evidence>
<sequence>MTPQDISAGFRQARLEGRPLQAYPGATVPPDLGSAYAIQDMSIDAWPDKVAGWKVAMIQPTWRETYPAERVVGPVFAKSVWNFEREELGIPIIDGGYAAVEAEFALRIARTIPLEAAFLDSSDLLPYVESVHAAIELAGSPLASLSALGPGAVASDFGNNAGMVIGPQLPMESLSDPASAVSETFVNGASVGNGGATRVPGGPLAAVLFLVNALKARGRTLNAGEWVSTGATTGIHPVKVGDRILVTFGEDSRIDVRITAAGAV</sequence>
<name>A0ABU6JCC1_9BURK</name>
<dbReference type="RefSeq" id="WP_326508004.1">
    <property type="nucleotide sequence ID" value="NZ_JAWIIV010000017.1"/>
</dbReference>
<gene>
    <name evidence="1" type="ORF">RY831_19220</name>
</gene>
<accession>A0ABU6JCC1</accession>
<dbReference type="EMBL" id="JAWIIV010000017">
    <property type="protein sequence ID" value="MEC4721301.1"/>
    <property type="molecule type" value="Genomic_DNA"/>
</dbReference>
<organism evidence="1 2">
    <name type="scientific">Noviherbaspirillum album</name>
    <dbReference type="NCBI Taxonomy" id="3080276"/>
    <lineage>
        <taxon>Bacteria</taxon>
        <taxon>Pseudomonadati</taxon>
        <taxon>Pseudomonadota</taxon>
        <taxon>Betaproteobacteria</taxon>
        <taxon>Burkholderiales</taxon>
        <taxon>Oxalobacteraceae</taxon>
        <taxon>Noviherbaspirillum</taxon>
    </lineage>
</organism>
<reference evidence="1 2" key="1">
    <citation type="submission" date="2023-10" db="EMBL/GenBank/DDBJ databases">
        <title>Noviherbaspirillum sp. CPCC 100848 genome assembly.</title>
        <authorList>
            <person name="Li X.Y."/>
            <person name="Fang X.M."/>
        </authorList>
    </citation>
    <scope>NUCLEOTIDE SEQUENCE [LARGE SCALE GENOMIC DNA]</scope>
    <source>
        <strain evidence="1 2">CPCC 100848</strain>
    </source>
</reference>
<dbReference type="PANTHER" id="PTHR30143:SF0">
    <property type="entry name" value="2-KETO-4-PENTENOATE HYDRATASE"/>
    <property type="match status" value="1"/>
</dbReference>
<dbReference type="InterPro" id="IPR036663">
    <property type="entry name" value="Fumarylacetoacetase_C_sf"/>
</dbReference>
<dbReference type="SUPFAM" id="SSF56529">
    <property type="entry name" value="FAH"/>
    <property type="match status" value="1"/>
</dbReference>
<dbReference type="InterPro" id="IPR050772">
    <property type="entry name" value="Hydratase-Decarb/MhpD_sf"/>
</dbReference>
<evidence type="ECO:0000313" key="1">
    <source>
        <dbReference type="EMBL" id="MEC4721301.1"/>
    </source>
</evidence>
<dbReference type="Gene3D" id="3.90.850.10">
    <property type="entry name" value="Fumarylacetoacetase-like, C-terminal domain"/>
    <property type="match status" value="1"/>
</dbReference>
<dbReference type="Proteomes" id="UP001352263">
    <property type="component" value="Unassembled WGS sequence"/>
</dbReference>
<evidence type="ECO:0008006" key="3">
    <source>
        <dbReference type="Google" id="ProtNLM"/>
    </source>
</evidence>
<proteinExistence type="predicted"/>
<comment type="caution">
    <text evidence="1">The sequence shown here is derived from an EMBL/GenBank/DDBJ whole genome shotgun (WGS) entry which is preliminary data.</text>
</comment>
<keyword evidence="2" id="KW-1185">Reference proteome</keyword>
<protein>
    <recommendedName>
        <fullName evidence="3">2-keto-4-pentenoate hydratase</fullName>
    </recommendedName>
</protein>
<dbReference type="PANTHER" id="PTHR30143">
    <property type="entry name" value="ACID HYDRATASE"/>
    <property type="match status" value="1"/>
</dbReference>